<organism evidence="2 3">
    <name type="scientific">Arthrobacter crusticola</name>
    <dbReference type="NCBI Taxonomy" id="2547960"/>
    <lineage>
        <taxon>Bacteria</taxon>
        <taxon>Bacillati</taxon>
        <taxon>Actinomycetota</taxon>
        <taxon>Actinomycetes</taxon>
        <taxon>Micrococcales</taxon>
        <taxon>Micrococcaceae</taxon>
        <taxon>Arthrobacter</taxon>
    </lineage>
</organism>
<dbReference type="OrthoDB" id="2379772at2"/>
<dbReference type="PANTHER" id="PTHR35811:SF1">
    <property type="entry name" value="HTH OST-TYPE DOMAIN-CONTAINING PROTEIN"/>
    <property type="match status" value="1"/>
</dbReference>
<dbReference type="CDD" id="cd11297">
    <property type="entry name" value="PIN_LabA-like_N_1"/>
    <property type="match status" value="1"/>
</dbReference>
<evidence type="ECO:0000259" key="1">
    <source>
        <dbReference type="Pfam" id="PF01936"/>
    </source>
</evidence>
<gene>
    <name evidence="2" type="ORF">E2F48_09720</name>
</gene>
<dbReference type="Gene3D" id="3.40.50.1010">
    <property type="entry name" value="5'-nuclease"/>
    <property type="match status" value="1"/>
</dbReference>
<comment type="caution">
    <text evidence="2">The sequence shown here is derived from an EMBL/GenBank/DDBJ whole genome shotgun (WGS) entry which is preliminary data.</text>
</comment>
<dbReference type="EMBL" id="SMTK01000003">
    <property type="protein sequence ID" value="TDK25519.1"/>
    <property type="molecule type" value="Genomic_DNA"/>
</dbReference>
<evidence type="ECO:0000313" key="3">
    <source>
        <dbReference type="Proteomes" id="UP000295411"/>
    </source>
</evidence>
<dbReference type="AlphaFoldDB" id="A0A4V3AM45"/>
<accession>A0A4V3AM45</accession>
<sequence length="270" mass="28871">MTMEPAGTPPRRNVAVFLDMENLYGGVAGHPTSVPVGSIMKDIGRLVRDSGVGALTAVARAYANWGRAEMGTYRRQLLGHGVEPVQIFSFNQDIKNAADIELVVDALRIAADAPWIEVFVIVSGDGGYVPLVRRLHALGKYVIVVTTSGPDVGAVNSMLRSSADQFHVVAVPEPPASAPAVQAAAAQPAPPPTLAEYRQAILSLVGADPELLIDGRVNGARLGMLLRKRWPGTTSKSFQYRNLGALVEENCGLRMIRHIEPKPVPEMVPA</sequence>
<dbReference type="Pfam" id="PF01936">
    <property type="entry name" value="NYN"/>
    <property type="match status" value="1"/>
</dbReference>
<dbReference type="GO" id="GO:0004540">
    <property type="term" value="F:RNA nuclease activity"/>
    <property type="evidence" value="ECO:0007669"/>
    <property type="project" value="InterPro"/>
</dbReference>
<dbReference type="PANTHER" id="PTHR35811">
    <property type="entry name" value="SLR1870 PROTEIN"/>
    <property type="match status" value="1"/>
</dbReference>
<feature type="domain" description="NYN" evidence="1">
    <location>
        <begin position="13"/>
        <end position="168"/>
    </location>
</feature>
<keyword evidence="3" id="KW-1185">Reference proteome</keyword>
<dbReference type="Proteomes" id="UP000295411">
    <property type="component" value="Unassembled WGS sequence"/>
</dbReference>
<reference evidence="2 3" key="1">
    <citation type="submission" date="2019-03" db="EMBL/GenBank/DDBJ databases">
        <title>Arthrobacter sp. nov., an bacterium isolated from biocrust in Mu Us Desert.</title>
        <authorList>
            <person name="Lixiong L."/>
        </authorList>
    </citation>
    <scope>NUCLEOTIDE SEQUENCE [LARGE SCALE GENOMIC DNA]</scope>
    <source>
        <strain evidence="2 3">SLN-3</strain>
    </source>
</reference>
<dbReference type="InterPro" id="IPR021139">
    <property type="entry name" value="NYN"/>
</dbReference>
<proteinExistence type="predicted"/>
<evidence type="ECO:0000313" key="2">
    <source>
        <dbReference type="EMBL" id="TDK25519.1"/>
    </source>
</evidence>
<name>A0A4V3AM45_9MICC</name>
<protein>
    <submittedName>
        <fullName evidence="2">NYN domain-containing protein</fullName>
    </submittedName>
</protein>